<sequence>MRDESRSDPAVPEPDHTGTRSAGPEPDRRMDFAASLLRGLFVQRLDPGYEEASRRRGGRPARGPAQLAWVVMGALLVGVVFAVAALDAARRAPGTETAQRSLAEDVREARAQTDELGRRAAELAREIDAARRSALRAGPGQAELERLAELEQATGATGVTGPGLRVTVDDPEGRNVLDRDLQVLVNALWSAGAEAMSVGGVRLQPRATVRQAGGAMLVDNRPIRRPYVLEAIGAPDQMHTRFVNTDGYGRFNAFTQLYGTTFAVERVETLRLPAASPGQPRVAAEPGATPPDVPSQEGPR</sequence>
<feature type="region of interest" description="Disordered" evidence="3">
    <location>
        <begin position="1"/>
        <end position="27"/>
    </location>
</feature>
<dbReference type="Pfam" id="PF05949">
    <property type="entry name" value="DUF881"/>
    <property type="match status" value="1"/>
</dbReference>
<evidence type="ECO:0000256" key="4">
    <source>
        <dbReference type="SAM" id="Phobius"/>
    </source>
</evidence>
<reference evidence="5" key="1">
    <citation type="journal article" date="2014" name="Int. J. Syst. Evol. Microbiol.">
        <title>Complete genome sequence of Corynebacterium casei LMG S-19264T (=DSM 44701T), isolated from a smear-ripened cheese.</title>
        <authorList>
            <consortium name="US DOE Joint Genome Institute (JGI-PGF)"/>
            <person name="Walter F."/>
            <person name="Albersmeier A."/>
            <person name="Kalinowski J."/>
            <person name="Ruckert C."/>
        </authorList>
    </citation>
    <scope>NUCLEOTIDE SEQUENCE</scope>
    <source>
        <strain evidence="5">CGMCC 4.5737</strain>
    </source>
</reference>
<keyword evidence="2" id="KW-0175">Coiled coil</keyword>
<comment type="similarity">
    <text evidence="1">Belongs to the UPF0749 family.</text>
</comment>
<organism evidence="5 6">
    <name type="scientific">Longimycelium tulufanense</name>
    <dbReference type="NCBI Taxonomy" id="907463"/>
    <lineage>
        <taxon>Bacteria</taxon>
        <taxon>Bacillati</taxon>
        <taxon>Actinomycetota</taxon>
        <taxon>Actinomycetes</taxon>
        <taxon>Pseudonocardiales</taxon>
        <taxon>Pseudonocardiaceae</taxon>
        <taxon>Longimycelium</taxon>
    </lineage>
</organism>
<evidence type="ECO:0000256" key="2">
    <source>
        <dbReference type="SAM" id="Coils"/>
    </source>
</evidence>
<feature type="transmembrane region" description="Helical" evidence="4">
    <location>
        <begin position="67"/>
        <end position="86"/>
    </location>
</feature>
<comment type="caution">
    <text evidence="5">The sequence shown here is derived from an EMBL/GenBank/DDBJ whole genome shotgun (WGS) entry which is preliminary data.</text>
</comment>
<keyword evidence="4" id="KW-0812">Transmembrane</keyword>
<evidence type="ECO:0000313" key="5">
    <source>
        <dbReference type="EMBL" id="GGM56541.1"/>
    </source>
</evidence>
<dbReference type="EMBL" id="BMMK01000012">
    <property type="protein sequence ID" value="GGM56541.1"/>
    <property type="molecule type" value="Genomic_DNA"/>
</dbReference>
<evidence type="ECO:0000313" key="6">
    <source>
        <dbReference type="Proteomes" id="UP000637578"/>
    </source>
</evidence>
<reference evidence="5" key="2">
    <citation type="submission" date="2020-09" db="EMBL/GenBank/DDBJ databases">
        <authorList>
            <person name="Sun Q."/>
            <person name="Zhou Y."/>
        </authorList>
    </citation>
    <scope>NUCLEOTIDE SEQUENCE</scope>
    <source>
        <strain evidence="5">CGMCC 4.5737</strain>
    </source>
</reference>
<dbReference type="PANTHER" id="PTHR37313:SF1">
    <property type="entry name" value="UPF0749 PROTEIN RV1823"/>
    <property type="match status" value="1"/>
</dbReference>
<dbReference type="RefSeq" id="WP_189058013.1">
    <property type="nucleotide sequence ID" value="NZ_BMMK01000012.1"/>
</dbReference>
<dbReference type="InterPro" id="IPR010273">
    <property type="entry name" value="DUF881"/>
</dbReference>
<name>A0A8J3C8L1_9PSEU</name>
<proteinExistence type="inferred from homology"/>
<gene>
    <name evidence="5" type="ORF">GCM10012275_29590</name>
</gene>
<dbReference type="GO" id="GO:0005886">
    <property type="term" value="C:plasma membrane"/>
    <property type="evidence" value="ECO:0007669"/>
    <property type="project" value="TreeGrafter"/>
</dbReference>
<keyword evidence="4" id="KW-0472">Membrane</keyword>
<keyword evidence="4" id="KW-1133">Transmembrane helix</keyword>
<protein>
    <submittedName>
        <fullName evidence="5">UPF0749 protein</fullName>
    </submittedName>
</protein>
<dbReference type="AlphaFoldDB" id="A0A8J3C8L1"/>
<dbReference type="Proteomes" id="UP000637578">
    <property type="component" value="Unassembled WGS sequence"/>
</dbReference>
<keyword evidence="6" id="KW-1185">Reference proteome</keyword>
<accession>A0A8J3C8L1</accession>
<dbReference type="PANTHER" id="PTHR37313">
    <property type="entry name" value="UPF0749 PROTEIN RV1825"/>
    <property type="match status" value="1"/>
</dbReference>
<feature type="region of interest" description="Disordered" evidence="3">
    <location>
        <begin position="274"/>
        <end position="300"/>
    </location>
</feature>
<evidence type="ECO:0000256" key="1">
    <source>
        <dbReference type="ARBA" id="ARBA00009108"/>
    </source>
</evidence>
<dbReference type="Gene3D" id="3.30.70.1880">
    <property type="entry name" value="Protein of unknown function DUF881"/>
    <property type="match status" value="1"/>
</dbReference>
<feature type="coiled-coil region" evidence="2">
    <location>
        <begin position="106"/>
        <end position="133"/>
    </location>
</feature>
<feature type="compositionally biased region" description="Basic and acidic residues" evidence="3">
    <location>
        <begin position="1"/>
        <end position="18"/>
    </location>
</feature>
<evidence type="ECO:0000256" key="3">
    <source>
        <dbReference type="SAM" id="MobiDB-lite"/>
    </source>
</evidence>